<proteinExistence type="predicted"/>
<accession>A0ABX6N9V4</accession>
<dbReference type="EMBL" id="CP053084">
    <property type="protein sequence ID" value="QJR30933.1"/>
    <property type="molecule type" value="Genomic_DNA"/>
</dbReference>
<keyword evidence="2" id="KW-1185">Reference proteome</keyword>
<gene>
    <name evidence="1" type="ORF">HKT17_15100</name>
</gene>
<dbReference type="Pfam" id="PF09493">
    <property type="entry name" value="DUF2389"/>
    <property type="match status" value="1"/>
</dbReference>
<dbReference type="RefSeq" id="WP_171101201.1">
    <property type="nucleotide sequence ID" value="NZ_CP053084.1"/>
</dbReference>
<dbReference type="Proteomes" id="UP000501130">
    <property type="component" value="Chromosome"/>
</dbReference>
<dbReference type="InterPro" id="IPR012663">
    <property type="entry name" value="CHP02450_Tryp"/>
</dbReference>
<evidence type="ECO:0000313" key="2">
    <source>
        <dbReference type="Proteomes" id="UP000501130"/>
    </source>
</evidence>
<sequence length="73" mass="8644">MRQLNPKKLLLSKWTAAKPVNKEKHFLVRSAVKPASEDLPIELFELEAVHSGRTQIIHWRDLQDETRWLQGWK</sequence>
<reference evidence="1 2" key="1">
    <citation type="submission" date="2020-05" db="EMBL/GenBank/DDBJ databases">
        <title>Compete genome of Limnobacter sp. SAORIC-580.</title>
        <authorList>
            <person name="Song J."/>
            <person name="Cho J.-C."/>
        </authorList>
    </citation>
    <scope>NUCLEOTIDE SEQUENCE [LARGE SCALE GENOMIC DNA]</scope>
    <source>
        <strain evidence="1 2">SAORIC-580</strain>
    </source>
</reference>
<protein>
    <submittedName>
        <fullName evidence="1">TIGR02450 family Trp-rich protein</fullName>
    </submittedName>
</protein>
<name>A0ABX6N9V4_9BURK</name>
<dbReference type="NCBIfam" id="TIGR02450">
    <property type="entry name" value="TIGR02450 family Trp-rich protein"/>
    <property type="match status" value="1"/>
</dbReference>
<organism evidence="1 2">
    <name type="scientific">Limnobacter profundi</name>
    <dbReference type="NCBI Taxonomy" id="2732163"/>
    <lineage>
        <taxon>Bacteria</taxon>
        <taxon>Pseudomonadati</taxon>
        <taxon>Pseudomonadota</taxon>
        <taxon>Betaproteobacteria</taxon>
        <taxon>Burkholderiales</taxon>
        <taxon>Burkholderiaceae</taxon>
        <taxon>Limnobacter</taxon>
    </lineage>
</organism>
<evidence type="ECO:0000313" key="1">
    <source>
        <dbReference type="EMBL" id="QJR30933.1"/>
    </source>
</evidence>